<evidence type="ECO:0000313" key="2">
    <source>
        <dbReference type="Proteomes" id="UP000009138"/>
    </source>
</evidence>
<protein>
    <submittedName>
        <fullName evidence="1">Uncharacterized protein</fullName>
    </submittedName>
</protein>
<keyword evidence="2" id="KW-1185">Reference proteome</keyword>
<gene>
    <name evidence="1" type="ORF">RO3G_05314</name>
</gene>
<dbReference type="OMA" id="ACWIASP"/>
<accession>I1BWM9</accession>
<dbReference type="Proteomes" id="UP000009138">
    <property type="component" value="Unassembled WGS sequence"/>
</dbReference>
<dbReference type="InParanoid" id="I1BWM9"/>
<evidence type="ECO:0000313" key="1">
    <source>
        <dbReference type="EMBL" id="EIE80609.1"/>
    </source>
</evidence>
<dbReference type="AlphaFoldDB" id="I1BWM9"/>
<dbReference type="OrthoDB" id="2202855at2759"/>
<dbReference type="GeneID" id="93612285"/>
<dbReference type="eggNOG" id="ENOG502TAQD">
    <property type="taxonomic scope" value="Eukaryota"/>
</dbReference>
<dbReference type="RefSeq" id="XP_067516005.1">
    <property type="nucleotide sequence ID" value="XM_067659904.1"/>
</dbReference>
<proteinExistence type="predicted"/>
<organism evidence="1 2">
    <name type="scientific">Rhizopus delemar (strain RA 99-880 / ATCC MYA-4621 / FGSC 9543 / NRRL 43880)</name>
    <name type="common">Mucormycosis agent</name>
    <name type="synonym">Rhizopus arrhizus var. delemar</name>
    <dbReference type="NCBI Taxonomy" id="246409"/>
    <lineage>
        <taxon>Eukaryota</taxon>
        <taxon>Fungi</taxon>
        <taxon>Fungi incertae sedis</taxon>
        <taxon>Mucoromycota</taxon>
        <taxon>Mucoromycotina</taxon>
        <taxon>Mucoromycetes</taxon>
        <taxon>Mucorales</taxon>
        <taxon>Mucorineae</taxon>
        <taxon>Rhizopodaceae</taxon>
        <taxon>Rhizopus</taxon>
    </lineage>
</organism>
<name>I1BWM9_RHIO9</name>
<sequence>MCSFRWLYSAGQSWRCLDETAQGQIERLWRCNQANWITSESFPGPVFVDTAQMVLIHKGAFYAIARNDVIFLFYRLAPIFLEPLNHY</sequence>
<dbReference type="VEuPathDB" id="FungiDB:RO3G_05314"/>
<reference evidence="1 2" key="1">
    <citation type="journal article" date="2009" name="PLoS Genet.">
        <title>Genomic analysis of the basal lineage fungus Rhizopus oryzae reveals a whole-genome duplication.</title>
        <authorList>
            <person name="Ma L.-J."/>
            <person name="Ibrahim A.S."/>
            <person name="Skory C."/>
            <person name="Grabherr M.G."/>
            <person name="Burger G."/>
            <person name="Butler M."/>
            <person name="Elias M."/>
            <person name="Idnurm A."/>
            <person name="Lang B.F."/>
            <person name="Sone T."/>
            <person name="Abe A."/>
            <person name="Calvo S.E."/>
            <person name="Corrochano L.M."/>
            <person name="Engels R."/>
            <person name="Fu J."/>
            <person name="Hansberg W."/>
            <person name="Kim J.-M."/>
            <person name="Kodira C.D."/>
            <person name="Koehrsen M.J."/>
            <person name="Liu B."/>
            <person name="Miranda-Saavedra D."/>
            <person name="O'Leary S."/>
            <person name="Ortiz-Castellanos L."/>
            <person name="Poulter R."/>
            <person name="Rodriguez-Romero J."/>
            <person name="Ruiz-Herrera J."/>
            <person name="Shen Y.-Q."/>
            <person name="Zeng Q."/>
            <person name="Galagan J."/>
            <person name="Birren B.W."/>
            <person name="Cuomo C.A."/>
            <person name="Wickes B.L."/>
        </authorList>
    </citation>
    <scope>NUCLEOTIDE SEQUENCE [LARGE SCALE GENOMIC DNA]</scope>
    <source>
        <strain evidence="2">RA 99-880 / ATCC MYA-4621 / FGSC 9543 / NRRL 43880</strain>
    </source>
</reference>
<dbReference type="EMBL" id="CH476734">
    <property type="protein sequence ID" value="EIE80609.1"/>
    <property type="molecule type" value="Genomic_DNA"/>
</dbReference>